<dbReference type="EMBL" id="JALJOS010000066">
    <property type="protein sequence ID" value="KAK9817514.1"/>
    <property type="molecule type" value="Genomic_DNA"/>
</dbReference>
<evidence type="ECO:0000313" key="3">
    <source>
        <dbReference type="Proteomes" id="UP001438707"/>
    </source>
</evidence>
<dbReference type="Proteomes" id="UP001438707">
    <property type="component" value="Unassembled WGS sequence"/>
</dbReference>
<proteinExistence type="predicted"/>
<dbReference type="PANTHER" id="PTHR35076:SF1">
    <property type="entry name" value="TUBULIN EPSILON AND DELTA COMPLEX PROTEIN 1"/>
    <property type="match status" value="1"/>
</dbReference>
<dbReference type="InterPro" id="IPR043535">
    <property type="entry name" value="TEDC1"/>
</dbReference>
<dbReference type="Pfam" id="PF14970">
    <property type="entry name" value="TEDC1"/>
    <property type="match status" value="1"/>
</dbReference>
<dbReference type="PANTHER" id="PTHR35076">
    <property type="entry name" value="TUBULIN EPSILON AND DELTA COMPLEX PROTEIN 1"/>
    <property type="match status" value="1"/>
</dbReference>
<comment type="caution">
    <text evidence="2">The sequence shown here is derived from an EMBL/GenBank/DDBJ whole genome shotgun (WGS) entry which is preliminary data.</text>
</comment>
<name>A0AAW1QB47_9CHLO</name>
<dbReference type="AlphaFoldDB" id="A0AAW1QB47"/>
<protein>
    <recommendedName>
        <fullName evidence="1">Tubulin epsilon and delta complex protein 1 domain-containing protein</fullName>
    </recommendedName>
</protein>
<keyword evidence="3" id="KW-1185">Reference proteome</keyword>
<sequence>MAARTDGLRQALENSAATLACLGLPQLSAEQLRKAKFNRAETEPFWRTLHDMCILYAYRIPVGHGQPCMGMGFWRHIHDETSCSEVPAAGRELVMSTLQLAGLPWVHRLLHAEHASCSRLLLLAFAWLACKLDLFQAVMRGQPGQSQRWMLPPYPQDAGGAVPGDCNQAQTAEATSMARLQALSANLPKWHQVEAGSAHAMMLLGKTRAVVAQLVQAQQARLRQLDCIDHLQKDWAETAGCKPAAGFLTPYELRLLLNPQALESHRQDLEGAAAAVAGVRASQHHAETFFEWMDSVLAEHQKEQLAEAALECCSTTRHQDLHFAPGGAQMTLPKLLETCRVLDQQLQRQLPHSRDPLQHPSPVDILDNCHQLGSLSLQAPSVAPSDPSLTSWQASIMSSVAEPRGNHPADLPADIQAGLTSLHAETQQNLDKVGDAQYACGSIRRQPLKAVDSIGLSKPSETGTNTAMLRLKEEACIVARQLARVRAKNKQALHSWSSSLQPCLPPFSEI</sequence>
<evidence type="ECO:0000259" key="1">
    <source>
        <dbReference type="Pfam" id="PF14970"/>
    </source>
</evidence>
<evidence type="ECO:0000313" key="2">
    <source>
        <dbReference type="EMBL" id="KAK9817514.1"/>
    </source>
</evidence>
<reference evidence="2 3" key="1">
    <citation type="journal article" date="2024" name="Nat. Commun.">
        <title>Phylogenomics reveals the evolutionary origins of lichenization in chlorophyte algae.</title>
        <authorList>
            <person name="Puginier C."/>
            <person name="Libourel C."/>
            <person name="Otte J."/>
            <person name="Skaloud P."/>
            <person name="Haon M."/>
            <person name="Grisel S."/>
            <person name="Petersen M."/>
            <person name="Berrin J.G."/>
            <person name="Delaux P.M."/>
            <person name="Dal Grande F."/>
            <person name="Keller J."/>
        </authorList>
    </citation>
    <scope>NUCLEOTIDE SEQUENCE [LARGE SCALE GENOMIC DNA]</scope>
    <source>
        <strain evidence="2 3">SAG 2145</strain>
    </source>
</reference>
<dbReference type="InterPro" id="IPR027996">
    <property type="entry name" value="TEDC1_dom"/>
</dbReference>
<gene>
    <name evidence="2" type="ORF">WJX74_002796</name>
</gene>
<organism evidence="2 3">
    <name type="scientific">Apatococcus lobatus</name>
    <dbReference type="NCBI Taxonomy" id="904363"/>
    <lineage>
        <taxon>Eukaryota</taxon>
        <taxon>Viridiplantae</taxon>
        <taxon>Chlorophyta</taxon>
        <taxon>core chlorophytes</taxon>
        <taxon>Trebouxiophyceae</taxon>
        <taxon>Chlorellales</taxon>
        <taxon>Chlorellaceae</taxon>
        <taxon>Apatococcus</taxon>
    </lineage>
</organism>
<feature type="domain" description="Tubulin epsilon and delta complex protein 1" evidence="1">
    <location>
        <begin position="110"/>
        <end position="297"/>
    </location>
</feature>
<accession>A0AAW1QB47</accession>